<proteinExistence type="inferred from homology"/>
<protein>
    <recommendedName>
        <fullName evidence="6">Bestrophin homolog</fullName>
    </recommendedName>
</protein>
<keyword evidence="4 6" id="KW-0472">Membrane</keyword>
<evidence type="ECO:0000313" key="9">
    <source>
        <dbReference type="WBParaSite" id="Pan_g18195.t1"/>
    </source>
</evidence>
<accession>A0A7E4V9F8</accession>
<dbReference type="InterPro" id="IPR021134">
    <property type="entry name" value="Bestrophin-like"/>
</dbReference>
<keyword evidence="2 6" id="KW-0812">Transmembrane</keyword>
<evidence type="ECO:0000313" key="8">
    <source>
        <dbReference type="Proteomes" id="UP000492821"/>
    </source>
</evidence>
<dbReference type="PANTHER" id="PTHR10736:SF0">
    <property type="entry name" value="BESTROPHIN HOMOLOG"/>
    <property type="match status" value="1"/>
</dbReference>
<comment type="function">
    <text evidence="6">Forms chloride channels.</text>
</comment>
<dbReference type="InterPro" id="IPR000615">
    <property type="entry name" value="Bestrophin"/>
</dbReference>
<sequence>MTVAYNFDVCSSTWRSVTKILLRWRGSVWKSVASELLFWSLVYVALFVSLTYLLNEGQLENFKQIRPILDKCLPRVPLTLMVSFFVNLVYNRWKDIFNKIGFIDDIALSITQLINSDTAETRIVKRKIVRYAVLTQTLVFRDISLSVRQRFPEIKSIVNAGIMTENEYQYFDDHSDINPKYWIPIQWAMRLIWRERSETITICNDMIAYNLCEKLHRFRGDLQLLCCFDWVPVPLSYPQIVFIAVRTYIAISMVARQTFSNENWILNIFVVFIETLLHIGWIKVAETLLNPLGTDDDDFECNFVIDRNLMVGYEIIDGVGMPPLHDKDVSTRPIDKYDTGHGYIGSVADVDVLNMERAGDRSATHHSIARRRRRSNLTDRPERDEKTVAASVQETNAPGLNAPQLHVVMEVSEQCSTSSIGSKKNIEKTE</sequence>
<feature type="compositionally biased region" description="Basic and acidic residues" evidence="7">
    <location>
        <begin position="376"/>
        <end position="387"/>
    </location>
</feature>
<feature type="transmembrane region" description="Helical" evidence="6">
    <location>
        <begin position="76"/>
        <end position="93"/>
    </location>
</feature>
<evidence type="ECO:0000256" key="2">
    <source>
        <dbReference type="ARBA" id="ARBA00022692"/>
    </source>
</evidence>
<keyword evidence="6" id="KW-0868">Chloride</keyword>
<reference evidence="9" key="2">
    <citation type="submission" date="2020-10" db="UniProtKB">
        <authorList>
            <consortium name="WormBaseParasite"/>
        </authorList>
    </citation>
    <scope>IDENTIFICATION</scope>
</reference>
<keyword evidence="6" id="KW-0406">Ion transport</keyword>
<dbReference type="AlphaFoldDB" id="A0A7E4V9F8"/>
<name>A0A7E4V9F8_PANRE</name>
<keyword evidence="6" id="KW-0869">Chloride channel</keyword>
<dbReference type="GO" id="GO:0005254">
    <property type="term" value="F:chloride channel activity"/>
    <property type="evidence" value="ECO:0007669"/>
    <property type="project" value="UniProtKB-KW"/>
</dbReference>
<keyword evidence="6" id="KW-1003">Cell membrane</keyword>
<comment type="similarity">
    <text evidence="5 6">Belongs to the anion channel-forming bestrophin (TC 1.A.46) family. Calcium-sensitive chloride channel subfamily.</text>
</comment>
<keyword evidence="8" id="KW-1185">Reference proteome</keyword>
<feature type="region of interest" description="Disordered" evidence="7">
    <location>
        <begin position="361"/>
        <end position="396"/>
    </location>
</feature>
<keyword evidence="3 6" id="KW-1133">Transmembrane helix</keyword>
<reference evidence="8" key="1">
    <citation type="journal article" date="2013" name="Genetics">
        <title>The draft genome and transcriptome of Panagrellus redivivus are shaped by the harsh demands of a free-living lifestyle.</title>
        <authorList>
            <person name="Srinivasan J."/>
            <person name="Dillman A.R."/>
            <person name="Macchietto M.G."/>
            <person name="Heikkinen L."/>
            <person name="Lakso M."/>
            <person name="Fracchia K.M."/>
            <person name="Antoshechkin I."/>
            <person name="Mortazavi A."/>
            <person name="Wong G."/>
            <person name="Sternberg P.W."/>
        </authorList>
    </citation>
    <scope>NUCLEOTIDE SEQUENCE [LARGE SCALE GENOMIC DNA]</scope>
    <source>
        <strain evidence="8">MT8872</strain>
    </source>
</reference>
<evidence type="ECO:0000256" key="4">
    <source>
        <dbReference type="ARBA" id="ARBA00023136"/>
    </source>
</evidence>
<dbReference type="WBParaSite" id="Pan_g18195.t1">
    <property type="protein sequence ID" value="Pan_g18195.t1"/>
    <property type="gene ID" value="Pan_g18195"/>
</dbReference>
<dbReference type="GO" id="GO:0005886">
    <property type="term" value="C:plasma membrane"/>
    <property type="evidence" value="ECO:0007669"/>
    <property type="project" value="UniProtKB-SubCell"/>
</dbReference>
<keyword evidence="6" id="KW-0813">Transport</keyword>
<organism evidence="8 9">
    <name type="scientific">Panagrellus redivivus</name>
    <name type="common">Microworm</name>
    <dbReference type="NCBI Taxonomy" id="6233"/>
    <lineage>
        <taxon>Eukaryota</taxon>
        <taxon>Metazoa</taxon>
        <taxon>Ecdysozoa</taxon>
        <taxon>Nematoda</taxon>
        <taxon>Chromadorea</taxon>
        <taxon>Rhabditida</taxon>
        <taxon>Tylenchina</taxon>
        <taxon>Panagrolaimomorpha</taxon>
        <taxon>Panagrolaimoidea</taxon>
        <taxon>Panagrolaimidae</taxon>
        <taxon>Panagrellus</taxon>
    </lineage>
</organism>
<dbReference type="GO" id="GO:0034707">
    <property type="term" value="C:chloride channel complex"/>
    <property type="evidence" value="ECO:0007669"/>
    <property type="project" value="UniProtKB-KW"/>
</dbReference>
<dbReference type="PANTHER" id="PTHR10736">
    <property type="entry name" value="BESTROPHIN"/>
    <property type="match status" value="1"/>
</dbReference>
<evidence type="ECO:0000256" key="3">
    <source>
        <dbReference type="ARBA" id="ARBA00022989"/>
    </source>
</evidence>
<evidence type="ECO:0000256" key="6">
    <source>
        <dbReference type="RuleBase" id="RU363126"/>
    </source>
</evidence>
<keyword evidence="6" id="KW-0407">Ion channel</keyword>
<dbReference type="Proteomes" id="UP000492821">
    <property type="component" value="Unassembled WGS sequence"/>
</dbReference>
<evidence type="ECO:0000256" key="1">
    <source>
        <dbReference type="ARBA" id="ARBA00004370"/>
    </source>
</evidence>
<feature type="transmembrane region" description="Helical" evidence="6">
    <location>
        <begin position="36"/>
        <end position="55"/>
    </location>
</feature>
<dbReference type="Pfam" id="PF01062">
    <property type="entry name" value="Bestrophin"/>
    <property type="match status" value="1"/>
</dbReference>
<comment type="subcellular location">
    <subcellularLocation>
        <location evidence="6">Cell membrane</location>
        <topology evidence="6">Multi-pass membrane protein</topology>
    </subcellularLocation>
    <subcellularLocation>
        <location evidence="1">Membrane</location>
    </subcellularLocation>
</comment>
<evidence type="ECO:0000256" key="5">
    <source>
        <dbReference type="ARBA" id="ARBA00034769"/>
    </source>
</evidence>
<evidence type="ECO:0000256" key="7">
    <source>
        <dbReference type="SAM" id="MobiDB-lite"/>
    </source>
</evidence>